<gene>
    <name evidence="1" type="primary">rpsC</name>
    <name evidence="1" type="ORF">SMC5_05335</name>
</gene>
<dbReference type="InterPro" id="IPR009019">
    <property type="entry name" value="KH_sf_prok-type"/>
</dbReference>
<comment type="caution">
    <text evidence="1">The sequence shown here is derived from an EMBL/GenBank/DDBJ whole genome shotgun (WGS) entry which is preliminary data.</text>
</comment>
<keyword evidence="1" id="KW-0689">Ribosomal protein</keyword>
<dbReference type="GO" id="GO:0005840">
    <property type="term" value="C:ribosome"/>
    <property type="evidence" value="ECO:0007669"/>
    <property type="project" value="UniProtKB-KW"/>
</dbReference>
<evidence type="ECO:0000313" key="1">
    <source>
        <dbReference type="EMBL" id="RIE11036.1"/>
    </source>
</evidence>
<evidence type="ECO:0000313" key="2">
    <source>
        <dbReference type="Proteomes" id="UP000266489"/>
    </source>
</evidence>
<dbReference type="Proteomes" id="UP000266489">
    <property type="component" value="Unassembled WGS sequence"/>
</dbReference>
<dbReference type="GO" id="GO:0003723">
    <property type="term" value="F:RNA binding"/>
    <property type="evidence" value="ECO:0007669"/>
    <property type="project" value="InterPro"/>
</dbReference>
<organism evidence="1 2">
    <name type="scientific">Candidatus Cryosericum odellii</name>
    <dbReference type="NCBI Taxonomy" id="2290917"/>
    <lineage>
        <taxon>Bacteria</taxon>
        <taxon>Pseudomonadati</taxon>
        <taxon>Caldisericota/Cryosericota group</taxon>
        <taxon>Candidatus Cryosericota</taxon>
        <taxon>Candidatus Cryosericia</taxon>
        <taxon>Candidatus Cryosericales</taxon>
        <taxon>Candidatus Cryosericaceae</taxon>
        <taxon>Candidatus Cryosericum</taxon>
    </lineage>
</organism>
<dbReference type="SUPFAM" id="SSF54814">
    <property type="entry name" value="Prokaryotic type KH domain (KH-domain type II)"/>
    <property type="match status" value="1"/>
</dbReference>
<dbReference type="EMBL" id="QXIU01000125">
    <property type="protein sequence ID" value="RIE11036.1"/>
    <property type="molecule type" value="Genomic_DNA"/>
</dbReference>
<dbReference type="AlphaFoldDB" id="A0A398D671"/>
<feature type="non-terminal residue" evidence="1">
    <location>
        <position position="27"/>
    </location>
</feature>
<reference evidence="1 2" key="1">
    <citation type="submission" date="2018-09" db="EMBL/GenBank/DDBJ databases">
        <title>Discovery and Ecogenomic Context for Candidatus Cryosericales, a Global Caldiserica Order Active in Thawing Permafrost.</title>
        <authorList>
            <person name="Martinez M.A."/>
            <person name="Woodcroft B.J."/>
            <person name="Ignacio Espinoza J.C."/>
            <person name="Zayed A."/>
            <person name="Singleton C.M."/>
            <person name="Boyd J."/>
            <person name="Li Y.-F."/>
            <person name="Purvine S."/>
            <person name="Maughan H."/>
            <person name="Hodgkins S.B."/>
            <person name="Anderson D."/>
            <person name="Sederholm M."/>
            <person name="Temperton B."/>
            <person name="Saleska S.R."/>
            <person name="Tyson G.W."/>
            <person name="Rich V.I."/>
        </authorList>
    </citation>
    <scope>NUCLEOTIDE SEQUENCE [LARGE SCALE GENOMIC DNA]</scope>
    <source>
        <strain evidence="1 2">SMC5</strain>
    </source>
</reference>
<keyword evidence="1" id="KW-0687">Ribonucleoprotein</keyword>
<name>A0A398D671_9BACT</name>
<accession>A0A398D671</accession>
<proteinExistence type="predicted"/>
<sequence length="27" mass="3226">MGQKVHPYGFRLGITQDWESKWFASKK</sequence>
<protein>
    <submittedName>
        <fullName evidence="1">30S ribosomal protein S3</fullName>
    </submittedName>
</protein>